<feature type="compositionally biased region" description="Basic and acidic residues" evidence="1">
    <location>
        <begin position="396"/>
        <end position="407"/>
    </location>
</feature>
<feature type="compositionally biased region" description="Gly residues" evidence="1">
    <location>
        <begin position="657"/>
        <end position="673"/>
    </location>
</feature>
<feature type="compositionally biased region" description="Basic and acidic residues" evidence="1">
    <location>
        <begin position="758"/>
        <end position="770"/>
    </location>
</feature>
<feature type="region of interest" description="Disordered" evidence="1">
    <location>
        <begin position="1327"/>
        <end position="1421"/>
    </location>
</feature>
<dbReference type="VEuPathDB" id="TriTrypDB:LtaPh_2410700"/>
<dbReference type="OrthoDB" id="267051at2759"/>
<comment type="caution">
    <text evidence="2">The sequence shown here is derived from an EMBL/GenBank/DDBJ whole genome shotgun (WGS) entry which is preliminary data.</text>
</comment>
<gene>
    <name evidence="2" type="ORF">LtaPh_2410700</name>
</gene>
<sequence>MFAATSRPSSTSSWRYHVQSQEDDLVRELMQASDVDAVLARMEGDHFRHLSPVMRKLTSYDADASAAPTSPRAGAPPPPPPPPEPLGSRTHSSGFGGSADWDAQSSPSILQHANPYVSRSFRATSPVSTSFHFGMHDGDAVASASSTARQPPPPPRTQASSSTVCSGVTHDPLDAYRRPAAGAAAAASHFDDHETELRYQTTIDSWLYPKTERQERGAARDKEQPGTGYNASRSATSQKLHRDPALRQTSAGSGMMSPPIVSSSWSESAGGYHSRGGVRVPDVTTQVSSTSPYRPSASLVGEAAGDIGGLENAGQSRIARQLQLLRNYRELAELCSRTDSPSTDLFRALPSEELARMQVEQLKGLAQREQSPITVNNNYYFDSGNDNKHGSIRRGRGIDGGRSHGSSDDSLGATRGKPNTGTMSGNVRSVSEVLIGDSHLQGMTGYRPSGALSPKSQRSPLMHLPRTMPLQSPQPSSGPDSPMVTPPLSQRGGNLAPPSPSRSQRGRSHCSRLFDAHYTPTATTEEAGSSYDEGNAADDEEDDYVGDCIGNGGSEDDDEYEDNGPGYRRPPPRIIEREQHRRFPNASNGDAPFPSSAAGGTAQPILTPTASQLEHQRHSSYSDDCVDGQSLATVNGRLQNESSSAPLRMRSGSAMFAGGGGRNSVGGAPGSDGGRYSVSSVINVLSGEQELRANAQRQSSGGRVNREDRRASQHPSVPTPRSHQKKRRSLSTGSSPVALRSGDAFRDPEVSPNYLSLHDFRGATRKHDGGTKGSTAPEKNPTGGTSTNGETAPCPEGDRYPKESGIPNGKSCYPRKDGARRRGKRHGAEADDDDNDSDGHNASSARSGISSNGDEDSACDTPGNPQLQTHKPCSSAQRKRHTSRHHGGGDVRSQRGKFGFGGNHSSATTRAYKTQRGRRVRGDGDSGNGVRSHGADDGGVDSVRSAASYSCSYTTSSDISDYVPGSYYSPIGSGHRSGGRRGARGGMISPGRPYRPSTQPQQPYPSSIRSPTGLQSRDDSRGRGRGGPMSGPRRVRVPDASTGVEGGIRQSLGSPGGYPALEGGSVRGGGCSPYQQQQQQRLRGGLHPTVGAGARGPNMAMVGGSAGWAGGMARLPDGRVVSVASPEARQYQQAVSAMAAGAPGAHKAAQMKMAQRTQYYPSPDVYPPGLPYAAHLGARPSSVAPSLVKGGRAASPSVAPSFSMVAHSNYGAGGSSAHIQPGLLYGSLLPKARPKTAMVVKNEQGRSHSVDPYGDANNAPLLDRGSVCPVQPAPIRGGQPWCLDGDEKSDVDAFPIADVSVNNNASTGAVPLAWKSSGSGCVVSRTGHVPVAPRGRLSSHYVPQGSLHQRNEPQKLQSAHSDQQQPGRMTVPTTTSPNVSLSGLPNESARPTAAAVSLTRKPLPQQQQQYQPPSATEAQRSSSMFSLQSNRPHYTEAPTPAEMYHKAIQSRRGSFGGAHAQQQSLYKSSNGTEAPRNATLQHFGIRSLQE</sequence>
<feature type="compositionally biased region" description="Low complexity" evidence="1">
    <location>
        <begin position="469"/>
        <end position="482"/>
    </location>
</feature>
<name>A0A640KGU9_LEITA</name>
<keyword evidence="3" id="KW-1185">Reference proteome</keyword>
<feature type="region of interest" description="Disordered" evidence="1">
    <location>
        <begin position="1451"/>
        <end position="1490"/>
    </location>
</feature>
<feature type="region of interest" description="Disordered" evidence="1">
    <location>
        <begin position="141"/>
        <end position="171"/>
    </location>
</feature>
<reference evidence="2" key="1">
    <citation type="submission" date="2019-11" db="EMBL/GenBank/DDBJ databases">
        <title>Leishmania tarentolae CDS.</title>
        <authorList>
            <person name="Goto Y."/>
            <person name="Yamagishi J."/>
        </authorList>
    </citation>
    <scope>NUCLEOTIDE SEQUENCE [LARGE SCALE GENOMIC DNA]</scope>
    <source>
        <strain evidence="2">Parrot Tar II</strain>
    </source>
</reference>
<feature type="compositionally biased region" description="Low complexity" evidence="1">
    <location>
        <begin position="64"/>
        <end position="73"/>
    </location>
</feature>
<feature type="compositionally biased region" description="Polar residues" evidence="1">
    <location>
        <begin position="1354"/>
        <end position="1385"/>
    </location>
</feature>
<feature type="compositionally biased region" description="Polar residues" evidence="1">
    <location>
        <begin position="1"/>
        <end position="14"/>
    </location>
</feature>
<feature type="compositionally biased region" description="Polar residues" evidence="1">
    <location>
        <begin position="227"/>
        <end position="238"/>
    </location>
</feature>
<feature type="compositionally biased region" description="Low complexity" evidence="1">
    <location>
        <begin position="257"/>
        <end position="268"/>
    </location>
</feature>
<feature type="compositionally biased region" description="Basic residues" evidence="1">
    <location>
        <begin position="877"/>
        <end position="886"/>
    </location>
</feature>
<dbReference type="EMBL" id="BLBS01000031">
    <property type="protein sequence ID" value="GET88936.1"/>
    <property type="molecule type" value="Genomic_DNA"/>
</dbReference>
<feature type="compositionally biased region" description="Low complexity" evidence="1">
    <location>
        <begin position="992"/>
        <end position="1007"/>
    </location>
</feature>
<feature type="region of interest" description="Disordered" evidence="1">
    <location>
        <begin position="208"/>
        <end position="279"/>
    </location>
</feature>
<feature type="compositionally biased region" description="Polar residues" evidence="1">
    <location>
        <begin position="417"/>
        <end position="427"/>
    </location>
</feature>
<feature type="compositionally biased region" description="Acidic residues" evidence="1">
    <location>
        <begin position="535"/>
        <end position="545"/>
    </location>
</feature>
<protein>
    <submittedName>
        <fullName evidence="2">Uncharacterized protein</fullName>
    </submittedName>
</protein>
<accession>A0A640KGU9</accession>
<feature type="region of interest" description="Disordered" evidence="1">
    <location>
        <begin position="376"/>
        <end position="427"/>
    </location>
</feature>
<organism evidence="2 3">
    <name type="scientific">Leishmania tarentolae</name>
    <name type="common">Sauroleishmania tarentolae</name>
    <dbReference type="NCBI Taxonomy" id="5689"/>
    <lineage>
        <taxon>Eukaryota</taxon>
        <taxon>Discoba</taxon>
        <taxon>Euglenozoa</taxon>
        <taxon>Kinetoplastea</taxon>
        <taxon>Metakinetoplastina</taxon>
        <taxon>Trypanosomatida</taxon>
        <taxon>Trypanosomatidae</taxon>
        <taxon>Leishmaniinae</taxon>
        <taxon>Leishmania</taxon>
        <taxon>lizard Leishmania</taxon>
    </lineage>
</organism>
<feature type="compositionally biased region" description="Polar residues" evidence="1">
    <location>
        <begin position="604"/>
        <end position="613"/>
    </location>
</feature>
<evidence type="ECO:0000313" key="3">
    <source>
        <dbReference type="Proteomes" id="UP000419144"/>
    </source>
</evidence>
<evidence type="ECO:0000313" key="2">
    <source>
        <dbReference type="EMBL" id="GET88936.1"/>
    </source>
</evidence>
<feature type="compositionally biased region" description="Polar residues" evidence="1">
    <location>
        <begin position="1460"/>
        <end position="1472"/>
    </location>
</feature>
<proteinExistence type="predicted"/>
<feature type="compositionally biased region" description="Polar residues" evidence="1">
    <location>
        <begin position="903"/>
        <end position="912"/>
    </location>
</feature>
<feature type="region of interest" description="Disordered" evidence="1">
    <location>
        <begin position="1"/>
        <end position="20"/>
    </location>
</feature>
<feature type="compositionally biased region" description="Basic and acidic residues" evidence="1">
    <location>
        <begin position="210"/>
        <end position="224"/>
    </location>
</feature>
<feature type="compositionally biased region" description="Polar residues" evidence="1">
    <location>
        <begin position="863"/>
        <end position="876"/>
    </location>
</feature>
<feature type="compositionally biased region" description="Pro residues" evidence="1">
    <location>
        <begin position="74"/>
        <end position="85"/>
    </location>
</feature>
<feature type="region of interest" description="Disordered" evidence="1">
    <location>
        <begin position="59"/>
        <end position="106"/>
    </location>
</feature>
<feature type="compositionally biased region" description="Low complexity" evidence="1">
    <location>
        <begin position="1402"/>
        <end position="1413"/>
    </location>
</feature>
<dbReference type="Proteomes" id="UP000419144">
    <property type="component" value="Unassembled WGS sequence"/>
</dbReference>
<feature type="region of interest" description="Disordered" evidence="1">
    <location>
        <begin position="440"/>
        <end position="1073"/>
    </location>
</feature>
<feature type="compositionally biased region" description="Polar residues" evidence="1">
    <location>
        <begin position="630"/>
        <end position="645"/>
    </location>
</feature>
<feature type="compositionally biased region" description="Low complexity" evidence="1">
    <location>
        <begin position="945"/>
        <end position="961"/>
    </location>
</feature>
<evidence type="ECO:0000256" key="1">
    <source>
        <dbReference type="SAM" id="MobiDB-lite"/>
    </source>
</evidence>